<dbReference type="Pfam" id="PF07544">
    <property type="entry name" value="Med9"/>
    <property type="match status" value="1"/>
</dbReference>
<dbReference type="OMA" id="IRIQKAH"/>
<dbReference type="HOGENOM" id="CLU_097220_1_0_1"/>
<evidence type="ECO:0000256" key="5">
    <source>
        <dbReference type="ARBA" id="ARBA00023163"/>
    </source>
</evidence>
<dbReference type="GO" id="GO:0016592">
    <property type="term" value="C:mediator complex"/>
    <property type="evidence" value="ECO:0007669"/>
    <property type="project" value="InterPro"/>
</dbReference>
<dbReference type="AlphaFoldDB" id="E5R0F9"/>
<evidence type="ECO:0000256" key="9">
    <source>
        <dbReference type="SAM" id="MobiDB-lite"/>
    </source>
</evidence>
<gene>
    <name evidence="7" type="primary">MED9</name>
    <name evidence="10" type="ORF">MGYG_00559</name>
</gene>
<dbReference type="VEuPathDB" id="FungiDB:MGYG_00559"/>
<feature type="coiled-coil region" evidence="8">
    <location>
        <begin position="134"/>
        <end position="168"/>
    </location>
</feature>
<dbReference type="InterPro" id="IPR011425">
    <property type="entry name" value="Med9"/>
</dbReference>
<dbReference type="OrthoDB" id="5414694at2759"/>
<protein>
    <recommendedName>
        <fullName evidence="7">Mediator of RNA polymerase II transcription subunit 9</fullName>
    </recommendedName>
    <alternativeName>
        <fullName evidence="7">Mediator complex subunit 9</fullName>
    </alternativeName>
</protein>
<comment type="subcellular location">
    <subcellularLocation>
        <location evidence="1 7">Nucleus</location>
    </subcellularLocation>
</comment>
<dbReference type="eggNOG" id="ENOG502SW8C">
    <property type="taxonomic scope" value="Eukaryota"/>
</dbReference>
<dbReference type="Proteomes" id="UP000002669">
    <property type="component" value="Unassembled WGS sequence"/>
</dbReference>
<feature type="compositionally biased region" description="Polar residues" evidence="9">
    <location>
        <begin position="1"/>
        <end position="28"/>
    </location>
</feature>
<comment type="subunit">
    <text evidence="7">Component of the Mediator complex.</text>
</comment>
<evidence type="ECO:0000256" key="4">
    <source>
        <dbReference type="ARBA" id="ARBA00023159"/>
    </source>
</evidence>
<evidence type="ECO:0000256" key="7">
    <source>
        <dbReference type="RuleBase" id="RU364145"/>
    </source>
</evidence>
<keyword evidence="5 7" id="KW-0804">Transcription</keyword>
<accession>E5R0F9</accession>
<evidence type="ECO:0000256" key="2">
    <source>
        <dbReference type="ARBA" id="ARBA00008089"/>
    </source>
</evidence>
<evidence type="ECO:0000256" key="8">
    <source>
        <dbReference type="SAM" id="Coils"/>
    </source>
</evidence>
<evidence type="ECO:0000256" key="1">
    <source>
        <dbReference type="ARBA" id="ARBA00004123"/>
    </source>
</evidence>
<keyword evidence="11" id="KW-1185">Reference proteome</keyword>
<feature type="region of interest" description="Disordered" evidence="9">
    <location>
        <begin position="85"/>
        <end position="116"/>
    </location>
</feature>
<comment type="similarity">
    <text evidence="2 7">Belongs to the Mediator complex subunit 9 family.</text>
</comment>
<evidence type="ECO:0000313" key="10">
    <source>
        <dbReference type="EMBL" id="EFQ97518.1"/>
    </source>
</evidence>
<dbReference type="STRING" id="535722.E5R0F9"/>
<reference evidence="11" key="1">
    <citation type="journal article" date="2012" name="MBio">
        <title>Comparative genome analysis of Trichophyton rubrum and related dermatophytes reveals candidate genes involved in infection.</title>
        <authorList>
            <person name="Martinez D.A."/>
            <person name="Oliver B.G."/>
            <person name="Graeser Y."/>
            <person name="Goldberg J.M."/>
            <person name="Li W."/>
            <person name="Martinez-Rossi N.M."/>
            <person name="Monod M."/>
            <person name="Shelest E."/>
            <person name="Barton R.C."/>
            <person name="Birch E."/>
            <person name="Brakhage A.A."/>
            <person name="Chen Z."/>
            <person name="Gurr S.J."/>
            <person name="Heiman D."/>
            <person name="Heitman J."/>
            <person name="Kosti I."/>
            <person name="Rossi A."/>
            <person name="Saif S."/>
            <person name="Samalova M."/>
            <person name="Saunders C.W."/>
            <person name="Shea T."/>
            <person name="Summerbell R.C."/>
            <person name="Xu J."/>
            <person name="Young S."/>
            <person name="Zeng Q."/>
            <person name="Birren B.W."/>
            <person name="Cuomo C.A."/>
            <person name="White T.C."/>
        </authorList>
    </citation>
    <scope>NUCLEOTIDE SEQUENCE [LARGE SCALE GENOMIC DNA]</scope>
    <source>
        <strain evidence="11">ATCC MYA-4604 / CBS 118893</strain>
    </source>
</reference>
<comment type="function">
    <text evidence="7">Component of the Mediator complex, a coactivator involved in the regulated transcription of nearly all RNA polymerase II-dependent genes. Mediator functions as a bridge to convey information from gene-specific regulatory proteins to the basal RNA polymerase II transcription machinery. Mediator is recruited to promoters by direct interactions with regulatory proteins and serves as a scaffold for the assembly of a functional preinitiation complex with RNA polymerase II and the general transcription factors.</text>
</comment>
<proteinExistence type="inferred from homology"/>
<dbReference type="GeneID" id="10031788"/>
<evidence type="ECO:0000313" key="11">
    <source>
        <dbReference type="Proteomes" id="UP000002669"/>
    </source>
</evidence>
<feature type="region of interest" description="Disordered" evidence="9">
    <location>
        <begin position="1"/>
        <end position="65"/>
    </location>
</feature>
<organism evidence="11">
    <name type="scientific">Arthroderma gypseum (strain ATCC MYA-4604 / CBS 118893)</name>
    <name type="common">Microsporum gypseum</name>
    <dbReference type="NCBI Taxonomy" id="535722"/>
    <lineage>
        <taxon>Eukaryota</taxon>
        <taxon>Fungi</taxon>
        <taxon>Dikarya</taxon>
        <taxon>Ascomycota</taxon>
        <taxon>Pezizomycotina</taxon>
        <taxon>Eurotiomycetes</taxon>
        <taxon>Eurotiomycetidae</taxon>
        <taxon>Onygenales</taxon>
        <taxon>Arthrodermataceae</taxon>
        <taxon>Nannizzia</taxon>
    </lineage>
</organism>
<evidence type="ECO:0000256" key="3">
    <source>
        <dbReference type="ARBA" id="ARBA00023015"/>
    </source>
</evidence>
<dbReference type="GO" id="GO:0003712">
    <property type="term" value="F:transcription coregulator activity"/>
    <property type="evidence" value="ECO:0007669"/>
    <property type="project" value="InterPro"/>
</dbReference>
<dbReference type="GO" id="GO:0006357">
    <property type="term" value="P:regulation of transcription by RNA polymerase II"/>
    <property type="evidence" value="ECO:0007669"/>
    <property type="project" value="InterPro"/>
</dbReference>
<feature type="compositionally biased region" description="Low complexity" evidence="9">
    <location>
        <begin position="31"/>
        <end position="44"/>
    </location>
</feature>
<dbReference type="RefSeq" id="XP_003176470.1">
    <property type="nucleotide sequence ID" value="XM_003176422.1"/>
</dbReference>
<keyword evidence="6 7" id="KW-0539">Nucleus</keyword>
<keyword evidence="8" id="KW-0175">Coiled coil</keyword>
<dbReference type="EMBL" id="DS989822">
    <property type="protein sequence ID" value="EFQ97518.1"/>
    <property type="molecule type" value="Genomic_DNA"/>
</dbReference>
<dbReference type="InParanoid" id="E5R0F9"/>
<keyword evidence="4 7" id="KW-0010">Activator</keyword>
<sequence>MSVQPSPSRATPTRKTPGVSSTHPNTPTIQPPQAQSQSLSQSQQDEVMISSSDPTVAPPFPPPQTFDVIPPLHALLARLLSNQSSSFATGQPGEPGLSQSTEQTPGGGIASLDGLDPKSLLTGASAVKIRIQKARNAVEEMPDIDRTIAEQEEEIAMLEKRIGKLKGVLDDFRVRSEKLAGGL</sequence>
<name>E5R0F9_ARTGP</name>
<keyword evidence="3 7" id="KW-0805">Transcription regulation</keyword>
<evidence type="ECO:0000256" key="6">
    <source>
        <dbReference type="ARBA" id="ARBA00023242"/>
    </source>
</evidence>